<keyword evidence="16" id="KW-1185">Reference proteome</keyword>
<evidence type="ECO:0000256" key="6">
    <source>
        <dbReference type="ARBA" id="ARBA00022660"/>
    </source>
</evidence>
<keyword evidence="10" id="KW-1133">Transmembrane helix</keyword>
<evidence type="ECO:0000256" key="4">
    <source>
        <dbReference type="ARBA" id="ARBA00018680"/>
    </source>
</evidence>
<comment type="similarity">
    <text evidence="3">Belongs to the complex I NDUFB3 subunit family.</text>
</comment>
<name>A0A0N0BBI4_9HYME</name>
<keyword evidence="6" id="KW-0679">Respiratory chain</keyword>
<dbReference type="GO" id="GO:0032981">
    <property type="term" value="P:mitochondrial respiratory chain complex I assembly"/>
    <property type="evidence" value="ECO:0007669"/>
    <property type="project" value="TreeGrafter"/>
</dbReference>
<proteinExistence type="inferred from homology"/>
<evidence type="ECO:0000313" key="16">
    <source>
        <dbReference type="Proteomes" id="UP000053105"/>
    </source>
</evidence>
<dbReference type="GO" id="GO:0005743">
    <property type="term" value="C:mitochondrial inner membrane"/>
    <property type="evidence" value="ECO:0007669"/>
    <property type="project" value="UniProtKB-SubCell"/>
</dbReference>
<reference evidence="15 16" key="1">
    <citation type="submission" date="2015-07" db="EMBL/GenBank/DDBJ databases">
        <title>The genome of Melipona quadrifasciata.</title>
        <authorList>
            <person name="Pan H."/>
            <person name="Kapheim K."/>
        </authorList>
    </citation>
    <scope>NUCLEOTIDE SEQUENCE [LARGE SCALE GENOMIC DNA]</scope>
    <source>
        <strain evidence="15">0111107301</strain>
        <tissue evidence="15">Whole body</tissue>
    </source>
</reference>
<keyword evidence="11" id="KW-0496">Mitochondrion</keyword>
<dbReference type="PANTHER" id="PTHR15082">
    <property type="entry name" value="NADH-UBIQUINONE OXIDOREDUCTASE B12 SUBUNIT"/>
    <property type="match status" value="1"/>
</dbReference>
<dbReference type="Pfam" id="PF08122">
    <property type="entry name" value="NDUF_B12"/>
    <property type="match status" value="1"/>
</dbReference>
<dbReference type="STRING" id="166423.A0A0N0BBI4"/>
<keyword evidence="7" id="KW-0812">Transmembrane</keyword>
<comment type="subcellular location">
    <subcellularLocation>
        <location evidence="2">Mitochondrion inner membrane</location>
        <topology evidence="2">Single-pass membrane protein</topology>
        <orientation evidence="2">Matrix side</orientation>
    </subcellularLocation>
</comment>
<evidence type="ECO:0000256" key="3">
    <source>
        <dbReference type="ARBA" id="ARBA00005667"/>
    </source>
</evidence>
<evidence type="ECO:0000256" key="14">
    <source>
        <dbReference type="ARBA" id="ARBA00032688"/>
    </source>
</evidence>
<evidence type="ECO:0000256" key="10">
    <source>
        <dbReference type="ARBA" id="ARBA00022989"/>
    </source>
</evidence>
<keyword evidence="8" id="KW-0999">Mitochondrion inner membrane</keyword>
<evidence type="ECO:0000256" key="8">
    <source>
        <dbReference type="ARBA" id="ARBA00022792"/>
    </source>
</evidence>
<evidence type="ECO:0000256" key="1">
    <source>
        <dbReference type="ARBA" id="ARBA00003195"/>
    </source>
</evidence>
<evidence type="ECO:0000256" key="11">
    <source>
        <dbReference type="ARBA" id="ARBA00023128"/>
    </source>
</evidence>
<gene>
    <name evidence="15" type="ORF">WN51_09020</name>
</gene>
<evidence type="ECO:0000256" key="9">
    <source>
        <dbReference type="ARBA" id="ARBA00022982"/>
    </source>
</evidence>
<accession>A0A0N0BBI4</accession>
<evidence type="ECO:0000256" key="7">
    <source>
        <dbReference type="ARBA" id="ARBA00022692"/>
    </source>
</evidence>
<dbReference type="AlphaFoldDB" id="A0A0N0BBI4"/>
<keyword evidence="15" id="KW-0830">Ubiquinone</keyword>
<protein>
    <recommendedName>
        <fullName evidence="4">NADH dehydrogenase [ubiquinone] 1 beta subcomplex subunit 3</fullName>
    </recommendedName>
    <alternativeName>
        <fullName evidence="13">Complex I-B12</fullName>
    </alternativeName>
    <alternativeName>
        <fullName evidence="14">NADH-ubiquinone oxidoreductase B12 subunit</fullName>
    </alternativeName>
</protein>
<keyword evidence="5" id="KW-0813">Transport</keyword>
<evidence type="ECO:0000313" key="15">
    <source>
        <dbReference type="EMBL" id="KOX67584.1"/>
    </source>
</evidence>
<evidence type="ECO:0000256" key="5">
    <source>
        <dbReference type="ARBA" id="ARBA00022448"/>
    </source>
</evidence>
<evidence type="ECO:0000256" key="12">
    <source>
        <dbReference type="ARBA" id="ARBA00023136"/>
    </source>
</evidence>
<dbReference type="PANTHER" id="PTHR15082:SF2">
    <property type="entry name" value="NADH DEHYDROGENASE [UBIQUINONE] 1 BETA SUBCOMPLEX SUBUNIT 3"/>
    <property type="match status" value="1"/>
</dbReference>
<dbReference type="EMBL" id="KQ436009">
    <property type="protein sequence ID" value="KOX67584.1"/>
    <property type="molecule type" value="Genomic_DNA"/>
</dbReference>
<keyword evidence="12" id="KW-0472">Membrane</keyword>
<comment type="function">
    <text evidence="1">Accessory subunit of the mitochondrial membrane respiratory chain NADH dehydrogenase (Complex I), that is believed not to be involved in catalysis. Complex I functions in the transfer of electrons from NADH to the respiratory chain. The immediate electron acceptor for the enzyme is believed to be ubiquinone.</text>
</comment>
<dbReference type="OrthoDB" id="521512at2759"/>
<evidence type="ECO:0000256" key="13">
    <source>
        <dbReference type="ARBA" id="ARBA00030217"/>
    </source>
</evidence>
<organism evidence="15 16">
    <name type="scientific">Melipona quadrifasciata</name>
    <dbReference type="NCBI Taxonomy" id="166423"/>
    <lineage>
        <taxon>Eukaryota</taxon>
        <taxon>Metazoa</taxon>
        <taxon>Ecdysozoa</taxon>
        <taxon>Arthropoda</taxon>
        <taxon>Hexapoda</taxon>
        <taxon>Insecta</taxon>
        <taxon>Pterygota</taxon>
        <taxon>Neoptera</taxon>
        <taxon>Endopterygota</taxon>
        <taxon>Hymenoptera</taxon>
        <taxon>Apocrita</taxon>
        <taxon>Aculeata</taxon>
        <taxon>Apoidea</taxon>
        <taxon>Anthophila</taxon>
        <taxon>Apidae</taxon>
        <taxon>Melipona</taxon>
    </lineage>
</organism>
<sequence length="110" mass="12252">MGGHGHGHEPELEIPSPDIYKVENVPELKLVQDELAKLGLKDPWLRNEVWRYTAFPGTSHTLRVIKGITKGMVLGFAAFVVTLGVEHTFGITYKGEHHGDGDHHKDGDHH</sequence>
<dbReference type="Proteomes" id="UP000053105">
    <property type="component" value="Unassembled WGS sequence"/>
</dbReference>
<keyword evidence="9" id="KW-0249">Electron transport</keyword>
<dbReference type="InterPro" id="IPR012576">
    <property type="entry name" value="NDUFB3"/>
</dbReference>
<dbReference type="GO" id="GO:0022900">
    <property type="term" value="P:electron transport chain"/>
    <property type="evidence" value="ECO:0007669"/>
    <property type="project" value="InterPro"/>
</dbReference>
<evidence type="ECO:0000256" key="2">
    <source>
        <dbReference type="ARBA" id="ARBA00004298"/>
    </source>
</evidence>